<reference evidence="2 3" key="1">
    <citation type="submission" date="2017-01" db="EMBL/GenBank/DDBJ databases">
        <title>The recent genome duplication of the halophilic yeast Hortaea werneckii: insights from long-read sequencing.</title>
        <authorList>
            <person name="Sinha S."/>
            <person name="Flibotte S."/>
            <person name="Neira M."/>
            <person name="Lenassi M."/>
            <person name="Gostincar C."/>
            <person name="Stajich J.E."/>
            <person name="Nislow C.E."/>
        </authorList>
    </citation>
    <scope>NUCLEOTIDE SEQUENCE [LARGE SCALE GENOMIC DNA]</scope>
    <source>
        <strain evidence="2 3">EXF-2000</strain>
    </source>
</reference>
<feature type="compositionally biased region" description="Polar residues" evidence="1">
    <location>
        <begin position="220"/>
        <end position="234"/>
    </location>
</feature>
<feature type="compositionally biased region" description="Pro residues" evidence="1">
    <location>
        <begin position="135"/>
        <end position="146"/>
    </location>
</feature>
<protein>
    <submittedName>
        <fullName evidence="2">Uncharacterized protein</fullName>
    </submittedName>
</protein>
<accession>A0A1Z5TLA6</accession>
<feature type="compositionally biased region" description="Polar residues" evidence="1">
    <location>
        <begin position="268"/>
        <end position="285"/>
    </location>
</feature>
<dbReference type="OrthoDB" id="5367052at2759"/>
<feature type="compositionally biased region" description="Low complexity" evidence="1">
    <location>
        <begin position="241"/>
        <end position="250"/>
    </location>
</feature>
<feature type="region of interest" description="Disordered" evidence="1">
    <location>
        <begin position="629"/>
        <end position="742"/>
    </location>
</feature>
<feature type="region of interest" description="Disordered" evidence="1">
    <location>
        <begin position="1183"/>
        <end position="1202"/>
    </location>
</feature>
<feature type="compositionally biased region" description="Polar residues" evidence="1">
    <location>
        <begin position="466"/>
        <end position="480"/>
    </location>
</feature>
<feature type="compositionally biased region" description="Basic and acidic residues" evidence="1">
    <location>
        <begin position="1193"/>
        <end position="1202"/>
    </location>
</feature>
<feature type="region of interest" description="Disordered" evidence="1">
    <location>
        <begin position="1"/>
        <end position="69"/>
    </location>
</feature>
<feature type="compositionally biased region" description="Pro residues" evidence="1">
    <location>
        <begin position="288"/>
        <end position="301"/>
    </location>
</feature>
<feature type="compositionally biased region" description="Polar residues" evidence="1">
    <location>
        <begin position="699"/>
        <end position="709"/>
    </location>
</feature>
<feature type="compositionally biased region" description="Polar residues" evidence="1">
    <location>
        <begin position="42"/>
        <end position="66"/>
    </location>
</feature>
<feature type="compositionally biased region" description="Basic and acidic residues" evidence="1">
    <location>
        <begin position="397"/>
        <end position="419"/>
    </location>
</feature>
<proteinExistence type="predicted"/>
<evidence type="ECO:0000313" key="3">
    <source>
        <dbReference type="Proteomes" id="UP000194280"/>
    </source>
</evidence>
<feature type="compositionally biased region" description="Polar residues" evidence="1">
    <location>
        <begin position="630"/>
        <end position="639"/>
    </location>
</feature>
<dbReference type="AlphaFoldDB" id="A0A1Z5TLA6"/>
<dbReference type="EMBL" id="MUNK01000028">
    <property type="protein sequence ID" value="OTA36701.1"/>
    <property type="molecule type" value="Genomic_DNA"/>
</dbReference>
<feature type="compositionally biased region" description="Low complexity" evidence="1">
    <location>
        <begin position="650"/>
        <end position="664"/>
    </location>
</feature>
<dbReference type="STRING" id="1157616.A0A1Z5TLA6"/>
<sequence>MSGSSIPHGDGAPGPPSTAVSAGGANGDFFAQRRRAVPAQPPSITTNFLRAQGSSPLSQTPISAGNATPFPYTPATPVSYNPTVLHPGSGLGMEPYNPRQWNQNRQVSGSQMLYGRSGTAATSTTEVTGMEQAMPSPPPPYSPETPGPATRAVMTSPMLDDSRFSASPHPRDSSARHSPAVPMSPAFPPPPGPTSRHRERSASGLAGTRAFFSGLRGKQPANTESQVHQSSGAHVSQFGDARPPAARRAASTGHMQLSGHGHGHAVPTTIQPSSSERSTPDNSWQPGMPLPPPPPGPPPPGARSQSLNRFAPASSRAGRNPALEQSFEGQHQRRAAASSSLGPVPPTPAGWTEEHGSDPSQSVQYPSNNTGEEPACQPLRIDTGAGREIPAPRRPARREPSAQGIRERRSLSRRAKEQGGAEALSPVASDDSRPSDLVLAPGDGSIRQRREQTRATSGDSRAASKMSITREVSNAHSSNKLAEAILTPPYTPAVGREDSDPRKKAALRMPSSAANDRPISHLLHTPNEETSILAPLSPSRPASAGVVAGSSKLDGFALQALERHRSFVEKEAMANSDEERLELFASFIVHESRLRRDRYATAYNAMAGEVIDLTRDMWRPYTRASKRAITPSTSMSSFDPTVPSWASDGPRSANPFPPSSASSFGDFTPATDVASIGDDSDFEHRDAKPWADTFKPSLSPIQSVAQSNSQDEDGSRGRAPSRWWEQSSGSGSIGRPERLEKSHRETKYMGIRASELQESAEPSPAHTLRTATPSAITQSFSQSSDGYPPEKAGWADNVDIDTPMATPAHALERKASTPVADRLDVSRLVTLPPPYPRHHPAVNNSHPLLAALRNDHRKLADHSDIQKIKDGFFDQEFAARQEQQRACKERRNRLRSSIQGKISKGSISFAEAAQVESDFDKEEAESGKAAARALFDMFETSVAQPLNQLLTNRIKEADVAVGQLRTELSFGVRTADPNQAQEEGDEQPERLEKLTLLKWLFESREQLHKEMFDLHAARSEKYSEVILTPYRIQRLQHKIDEATGFFAKDSIDRQRTYAREAHNRFQDLQQVMEKNVSRGVEDQLSAFWDIAPGLLEIISRVPIDKTVSCLEIQIPAQEYEENPIYRDYPLQYLYSLLSHAGKSAYQFIESQTNLLCLLHEVRTATSKCALRLAEIERSTARPGREALAAAETMEARRDTERNLDQDLKEKVGQVEVQWKEALGDALQACKERVRESLEMSGGWEDGLDE</sequence>
<dbReference type="VEuPathDB" id="FungiDB:BTJ68_03318"/>
<name>A0A1Z5TLA6_HORWE</name>
<dbReference type="Proteomes" id="UP000194280">
    <property type="component" value="Unassembled WGS sequence"/>
</dbReference>
<gene>
    <name evidence="2" type="ORF">BTJ68_03318</name>
</gene>
<keyword evidence="3" id="KW-1185">Reference proteome</keyword>
<evidence type="ECO:0000313" key="2">
    <source>
        <dbReference type="EMBL" id="OTA36701.1"/>
    </source>
</evidence>
<feature type="compositionally biased region" description="Polar residues" evidence="1">
    <location>
        <begin position="358"/>
        <end position="371"/>
    </location>
</feature>
<comment type="caution">
    <text evidence="2">The sequence shown here is derived from an EMBL/GenBank/DDBJ whole genome shotgun (WGS) entry which is preliminary data.</text>
</comment>
<evidence type="ECO:0000256" key="1">
    <source>
        <dbReference type="SAM" id="MobiDB-lite"/>
    </source>
</evidence>
<dbReference type="InParanoid" id="A0A1Z5TLA6"/>
<organism evidence="2 3">
    <name type="scientific">Hortaea werneckii EXF-2000</name>
    <dbReference type="NCBI Taxonomy" id="1157616"/>
    <lineage>
        <taxon>Eukaryota</taxon>
        <taxon>Fungi</taxon>
        <taxon>Dikarya</taxon>
        <taxon>Ascomycota</taxon>
        <taxon>Pezizomycotina</taxon>
        <taxon>Dothideomycetes</taxon>
        <taxon>Dothideomycetidae</taxon>
        <taxon>Mycosphaerellales</taxon>
        <taxon>Teratosphaeriaceae</taxon>
        <taxon>Hortaea</taxon>
    </lineage>
</organism>
<feature type="region of interest" description="Disordered" evidence="1">
    <location>
        <begin position="113"/>
        <end position="519"/>
    </location>
</feature>